<sequence length="92" mass="10455">MIDGIRDGEWQIRPDRDEVELVFLTGGRRYVAWIPVEEMPAVERLLAEMSDPPPGERLDLSAAFVGALGRDPFTEQPAPPPWYRRLLPGRRG</sequence>
<organism evidence="2 3">
    <name type="scientific">Actinoplanes cyaneus</name>
    <dbReference type="NCBI Taxonomy" id="52696"/>
    <lineage>
        <taxon>Bacteria</taxon>
        <taxon>Bacillati</taxon>
        <taxon>Actinomycetota</taxon>
        <taxon>Actinomycetes</taxon>
        <taxon>Micromonosporales</taxon>
        <taxon>Micromonosporaceae</taxon>
        <taxon>Actinoplanes</taxon>
    </lineage>
</organism>
<proteinExistence type="predicted"/>
<gene>
    <name evidence="2" type="ORF">Acy02nite_82780</name>
</gene>
<keyword evidence="3" id="KW-1185">Reference proteome</keyword>
<protein>
    <submittedName>
        <fullName evidence="2">Uncharacterized protein</fullName>
    </submittedName>
</protein>
<evidence type="ECO:0000256" key="1">
    <source>
        <dbReference type="SAM" id="MobiDB-lite"/>
    </source>
</evidence>
<evidence type="ECO:0000313" key="2">
    <source>
        <dbReference type="EMBL" id="GID70397.1"/>
    </source>
</evidence>
<reference evidence="2" key="1">
    <citation type="submission" date="2021-01" db="EMBL/GenBank/DDBJ databases">
        <title>Whole genome shotgun sequence of Actinoplanes cyaneus NBRC 14990.</title>
        <authorList>
            <person name="Komaki H."/>
            <person name="Tamura T."/>
        </authorList>
    </citation>
    <scope>NUCLEOTIDE SEQUENCE</scope>
    <source>
        <strain evidence="2">NBRC 14990</strain>
    </source>
</reference>
<accession>A0A919ITV8</accession>
<feature type="region of interest" description="Disordered" evidence="1">
    <location>
        <begin position="70"/>
        <end position="92"/>
    </location>
</feature>
<dbReference type="Proteomes" id="UP000619479">
    <property type="component" value="Unassembled WGS sequence"/>
</dbReference>
<dbReference type="EMBL" id="BOMH01000074">
    <property type="protein sequence ID" value="GID70397.1"/>
    <property type="molecule type" value="Genomic_DNA"/>
</dbReference>
<dbReference type="AlphaFoldDB" id="A0A919ITV8"/>
<name>A0A919ITV8_9ACTN</name>
<evidence type="ECO:0000313" key="3">
    <source>
        <dbReference type="Proteomes" id="UP000619479"/>
    </source>
</evidence>
<comment type="caution">
    <text evidence="2">The sequence shown here is derived from an EMBL/GenBank/DDBJ whole genome shotgun (WGS) entry which is preliminary data.</text>
</comment>